<sequence>MQRADQYDPLSGLVRVNHMKYGYSYYQDAQQPLLIGGAFNEPDELQHVKIKQPDPAHVNPQSRRIAKSGVQAFVDEHTKGLNVSVSAPIAPRHPHLYHIEKKVTSWLNDTFHGIGAKHLQAYLDEYCFRLNLDFRQIPIVGQLLQWCAITPTLIYDELTRDKPVLAVPWHAWGSKAKWKGNYLSLWNAG</sequence>
<accession>A0A398CQG2</accession>
<dbReference type="AlphaFoldDB" id="A0A398CQG2"/>
<dbReference type="EMBL" id="QXJM01000023">
    <property type="protein sequence ID" value="RIE04785.1"/>
    <property type="molecule type" value="Genomic_DNA"/>
</dbReference>
<evidence type="ECO:0000313" key="2">
    <source>
        <dbReference type="Proteomes" id="UP000266340"/>
    </source>
</evidence>
<protein>
    <submittedName>
        <fullName evidence="1">Uncharacterized protein</fullName>
    </submittedName>
</protein>
<keyword evidence="2" id="KW-1185">Reference proteome</keyword>
<name>A0A398CQG2_9BACL</name>
<organism evidence="1 2">
    <name type="scientific">Cohnella faecalis</name>
    <dbReference type="NCBI Taxonomy" id="2315694"/>
    <lineage>
        <taxon>Bacteria</taxon>
        <taxon>Bacillati</taxon>
        <taxon>Bacillota</taxon>
        <taxon>Bacilli</taxon>
        <taxon>Bacillales</taxon>
        <taxon>Paenibacillaceae</taxon>
        <taxon>Cohnella</taxon>
    </lineage>
</organism>
<gene>
    <name evidence="1" type="ORF">D3H35_04735</name>
</gene>
<reference evidence="1 2" key="1">
    <citation type="submission" date="2018-09" db="EMBL/GenBank/DDBJ databases">
        <title>Cohnella cavernae sp. nov., isolated from a karst cave.</title>
        <authorList>
            <person name="Zhu H."/>
        </authorList>
    </citation>
    <scope>NUCLEOTIDE SEQUENCE [LARGE SCALE GENOMIC DNA]</scope>
    <source>
        <strain evidence="1 2">K2E09-144</strain>
    </source>
</reference>
<evidence type="ECO:0000313" key="1">
    <source>
        <dbReference type="EMBL" id="RIE04785.1"/>
    </source>
</evidence>
<dbReference type="Proteomes" id="UP000266340">
    <property type="component" value="Unassembled WGS sequence"/>
</dbReference>
<proteinExistence type="predicted"/>
<comment type="caution">
    <text evidence="1">The sequence shown here is derived from an EMBL/GenBank/DDBJ whole genome shotgun (WGS) entry which is preliminary data.</text>
</comment>